<dbReference type="EMBL" id="FNOJ01000005">
    <property type="protein sequence ID" value="SDW37512.1"/>
    <property type="molecule type" value="Genomic_DNA"/>
</dbReference>
<accession>A0A1H2T0Z3</accession>
<evidence type="ECO:0000313" key="1">
    <source>
        <dbReference type="EMBL" id="SDW37512.1"/>
    </source>
</evidence>
<protein>
    <recommendedName>
        <fullName evidence="3">DUF2953 domain-containing protein</fullName>
    </recommendedName>
</protein>
<sequence>MWLLLIVLALLVLVFLFLCLPVEISLAYERVHADDSASIEVRTLLGLVRVRRELTKLEATQTEGGPAVVVHGKAGHDGPTDEGGISTADVPRRWDQIREFVAFIKRALHIAKNTSPHIHIYNLRVEAHIGVNDSVQTGMLVGTMYAAISTLLGWLSHQCKFVDRPYIQVRPAFHQTLFHLRTQSILRIRMGYVISAGIRLLVAWKRRAF</sequence>
<dbReference type="STRING" id="89784.SAMN04489725_10521"/>
<dbReference type="InterPro" id="IPR021338">
    <property type="entry name" value="DUF2953"/>
</dbReference>
<organism evidence="1 2">
    <name type="scientific">Alicyclobacillus hesperidum</name>
    <dbReference type="NCBI Taxonomy" id="89784"/>
    <lineage>
        <taxon>Bacteria</taxon>
        <taxon>Bacillati</taxon>
        <taxon>Bacillota</taxon>
        <taxon>Bacilli</taxon>
        <taxon>Bacillales</taxon>
        <taxon>Alicyclobacillaceae</taxon>
        <taxon>Alicyclobacillus</taxon>
    </lineage>
</organism>
<name>A0A1H2T0Z3_9BACL</name>
<evidence type="ECO:0008006" key="3">
    <source>
        <dbReference type="Google" id="ProtNLM"/>
    </source>
</evidence>
<dbReference type="RefSeq" id="WP_006446254.1">
    <property type="nucleotide sequence ID" value="NZ_FNOJ01000005.1"/>
</dbReference>
<keyword evidence="2" id="KW-1185">Reference proteome</keyword>
<dbReference type="AlphaFoldDB" id="A0A1H2T0Z3"/>
<evidence type="ECO:0000313" key="2">
    <source>
        <dbReference type="Proteomes" id="UP000182589"/>
    </source>
</evidence>
<dbReference type="Proteomes" id="UP000182589">
    <property type="component" value="Unassembled WGS sequence"/>
</dbReference>
<gene>
    <name evidence="1" type="ORF">SAMN04489725_10521</name>
</gene>
<dbReference type="Pfam" id="PF11167">
    <property type="entry name" value="DUF2953"/>
    <property type="match status" value="1"/>
</dbReference>
<proteinExistence type="predicted"/>
<reference evidence="2" key="1">
    <citation type="submission" date="2016-10" db="EMBL/GenBank/DDBJ databases">
        <authorList>
            <person name="Varghese N."/>
        </authorList>
    </citation>
    <scope>NUCLEOTIDE SEQUENCE [LARGE SCALE GENOMIC DNA]</scope>
    <source>
        <strain evidence="2">DSM 12489</strain>
    </source>
</reference>